<keyword evidence="1" id="KW-0560">Oxidoreductase</keyword>
<evidence type="ECO:0000313" key="5">
    <source>
        <dbReference type="Proteomes" id="UP000182661"/>
    </source>
</evidence>
<dbReference type="GO" id="GO:0051287">
    <property type="term" value="F:NAD binding"/>
    <property type="evidence" value="ECO:0007669"/>
    <property type="project" value="InterPro"/>
</dbReference>
<dbReference type="OrthoDB" id="9787219at2"/>
<dbReference type="PANTHER" id="PTHR43333:SF1">
    <property type="entry name" value="D-ISOMER SPECIFIC 2-HYDROXYACID DEHYDROGENASE NAD-BINDING DOMAIN-CONTAINING PROTEIN"/>
    <property type="match status" value="1"/>
</dbReference>
<accession>A0A657LR01</accession>
<reference evidence="4 5" key="1">
    <citation type="submission" date="2016-02" db="EMBL/GenBank/DDBJ databases">
        <title>Genome sequencing of a beta-galactosidase producing bacteria Rhizobium sp. 59.</title>
        <authorList>
            <person name="Wang D."/>
            <person name="Kot W."/>
            <person name="Qin Y."/>
            <person name="Hansen L."/>
            <person name="Naqvi K."/>
            <person name="Rensing C."/>
        </authorList>
    </citation>
    <scope>NUCLEOTIDE SEQUENCE [LARGE SCALE GENOMIC DNA]</scope>
    <source>
        <strain evidence="4 5">59</strain>
    </source>
</reference>
<dbReference type="CDD" id="cd12164">
    <property type="entry name" value="GDH_like_2"/>
    <property type="match status" value="1"/>
</dbReference>
<evidence type="ECO:0000313" key="4">
    <source>
        <dbReference type="EMBL" id="OJF95006.1"/>
    </source>
</evidence>
<gene>
    <name evidence="4" type="ORF">AX760_04045</name>
</gene>
<dbReference type="EMBL" id="LSRP01000096">
    <property type="protein sequence ID" value="OJF95006.1"/>
    <property type="molecule type" value="Genomic_DNA"/>
</dbReference>
<keyword evidence="5" id="KW-1185">Reference proteome</keyword>
<comment type="caution">
    <text evidence="4">The sequence shown here is derived from an EMBL/GenBank/DDBJ whole genome shotgun (WGS) entry which is preliminary data.</text>
</comment>
<dbReference type="Gene3D" id="3.40.50.720">
    <property type="entry name" value="NAD(P)-binding Rossmann-like Domain"/>
    <property type="match status" value="2"/>
</dbReference>
<organism evidence="4 5">
    <name type="scientific">Pararhizobium antarcticum</name>
    <dbReference type="NCBI Taxonomy" id="1798805"/>
    <lineage>
        <taxon>Bacteria</taxon>
        <taxon>Pseudomonadati</taxon>
        <taxon>Pseudomonadota</taxon>
        <taxon>Alphaproteobacteria</taxon>
        <taxon>Hyphomicrobiales</taxon>
        <taxon>Rhizobiaceae</taxon>
        <taxon>Rhizobium/Agrobacterium group</taxon>
        <taxon>Pararhizobium</taxon>
    </lineage>
</organism>
<dbReference type="PANTHER" id="PTHR43333">
    <property type="entry name" value="2-HACID_DH_C DOMAIN-CONTAINING PROTEIN"/>
    <property type="match status" value="1"/>
</dbReference>
<dbReference type="SUPFAM" id="SSF51735">
    <property type="entry name" value="NAD(P)-binding Rossmann-fold domains"/>
    <property type="match status" value="1"/>
</dbReference>
<evidence type="ECO:0000259" key="3">
    <source>
        <dbReference type="Pfam" id="PF02826"/>
    </source>
</evidence>
<dbReference type="AlphaFoldDB" id="A0A657LR01"/>
<evidence type="ECO:0000256" key="2">
    <source>
        <dbReference type="ARBA" id="ARBA00023027"/>
    </source>
</evidence>
<dbReference type="GO" id="GO:0016491">
    <property type="term" value="F:oxidoreductase activity"/>
    <property type="evidence" value="ECO:0007669"/>
    <property type="project" value="UniProtKB-KW"/>
</dbReference>
<dbReference type="InterPro" id="IPR006140">
    <property type="entry name" value="D-isomer_DH_NAD-bd"/>
</dbReference>
<name>A0A657LR01_9HYPH</name>
<evidence type="ECO:0000256" key="1">
    <source>
        <dbReference type="ARBA" id="ARBA00023002"/>
    </source>
</evidence>
<dbReference type="SUPFAM" id="SSF52283">
    <property type="entry name" value="Formate/glycerate dehydrogenase catalytic domain-like"/>
    <property type="match status" value="1"/>
</dbReference>
<dbReference type="Pfam" id="PF02826">
    <property type="entry name" value="2-Hacid_dh_C"/>
    <property type="match status" value="1"/>
</dbReference>
<dbReference type="RefSeq" id="WP_071833909.1">
    <property type="nucleotide sequence ID" value="NZ_LSRP01000096.1"/>
</dbReference>
<protein>
    <submittedName>
        <fullName evidence="4">Glyoxylate/hydroxypyruvate reductase A</fullName>
    </submittedName>
</protein>
<dbReference type="InterPro" id="IPR036291">
    <property type="entry name" value="NAD(P)-bd_dom_sf"/>
</dbReference>
<dbReference type="Proteomes" id="UP000182661">
    <property type="component" value="Unassembled WGS sequence"/>
</dbReference>
<feature type="domain" description="D-isomer specific 2-hydroxyacid dehydrogenase NAD-binding" evidence="3">
    <location>
        <begin position="110"/>
        <end position="284"/>
    </location>
</feature>
<keyword evidence="2" id="KW-0520">NAD</keyword>
<sequence>MPENSPVLVDLKFIPREVEEGLKCAFPGREVINLADPAQKTRDLSNIAYAVVWKSDPDLFSRAPDLKVVFSGGAGVDHVLTLPGLPDVPLVRFVDRSLTTRMSEWIVLQCLLHLRQYRAYEAQASARVWQDLSQPEAADITVGVMGLGVLGQDAIRKLQVMGFKVAGWSRSAKALDGVETFDATQLDTFLTKTDFLVGLLPLTAETRGLFNASLFAKLSRKGPFGAPVFINGGRGGSQVGADIVAALRDGTLFGASLDVFEEEPLPSDSPFWDMANVFVTPHVAASSDVRALFTHVEEQIDRFERGQPLQHLVDRKAGY</sequence>
<keyword evidence="4" id="KW-0670">Pyruvate</keyword>
<proteinExistence type="predicted"/>